<reference evidence="1" key="1">
    <citation type="submission" date="2014-11" db="EMBL/GenBank/DDBJ databases">
        <authorList>
            <person name="Amaro Gonzalez C."/>
        </authorList>
    </citation>
    <scope>NUCLEOTIDE SEQUENCE</scope>
</reference>
<accession>A0A0E9THT8</accession>
<sequence length="11" mass="1303">MLNDCNVMYIS</sequence>
<protein>
    <submittedName>
        <fullName evidence="1">Uncharacterized protein</fullName>
    </submittedName>
</protein>
<name>A0A0E9THT8_ANGAN</name>
<organism evidence="1">
    <name type="scientific">Anguilla anguilla</name>
    <name type="common">European freshwater eel</name>
    <name type="synonym">Muraena anguilla</name>
    <dbReference type="NCBI Taxonomy" id="7936"/>
    <lineage>
        <taxon>Eukaryota</taxon>
        <taxon>Metazoa</taxon>
        <taxon>Chordata</taxon>
        <taxon>Craniata</taxon>
        <taxon>Vertebrata</taxon>
        <taxon>Euteleostomi</taxon>
        <taxon>Actinopterygii</taxon>
        <taxon>Neopterygii</taxon>
        <taxon>Teleostei</taxon>
        <taxon>Anguilliformes</taxon>
        <taxon>Anguillidae</taxon>
        <taxon>Anguilla</taxon>
    </lineage>
</organism>
<proteinExistence type="predicted"/>
<dbReference type="EMBL" id="GBXM01055406">
    <property type="protein sequence ID" value="JAH53171.1"/>
    <property type="molecule type" value="Transcribed_RNA"/>
</dbReference>
<reference evidence="1" key="2">
    <citation type="journal article" date="2015" name="Fish Shellfish Immunol.">
        <title>Early steps in the European eel (Anguilla anguilla)-Vibrio vulnificus interaction in the gills: Role of the RtxA13 toxin.</title>
        <authorList>
            <person name="Callol A."/>
            <person name="Pajuelo D."/>
            <person name="Ebbesson L."/>
            <person name="Teles M."/>
            <person name="MacKenzie S."/>
            <person name="Amaro C."/>
        </authorList>
    </citation>
    <scope>NUCLEOTIDE SEQUENCE</scope>
</reference>
<evidence type="ECO:0000313" key="1">
    <source>
        <dbReference type="EMBL" id="JAH53171.1"/>
    </source>
</evidence>